<comment type="caution">
    <text evidence="12">The sequence shown here is derived from an EMBL/GenBank/DDBJ whole genome shotgun (WGS) entry which is preliminary data.</text>
</comment>
<dbReference type="GO" id="GO:0035091">
    <property type="term" value="F:phosphatidylinositol binding"/>
    <property type="evidence" value="ECO:0007669"/>
    <property type="project" value="InterPro"/>
</dbReference>
<dbReference type="GO" id="GO:0000422">
    <property type="term" value="P:autophagy of mitochondrion"/>
    <property type="evidence" value="ECO:0007669"/>
    <property type="project" value="TreeGrafter"/>
</dbReference>
<evidence type="ECO:0000256" key="7">
    <source>
        <dbReference type="ARBA" id="ARBA00023136"/>
    </source>
</evidence>
<evidence type="ECO:0000256" key="10">
    <source>
        <dbReference type="SAM" id="Coils"/>
    </source>
</evidence>
<evidence type="ECO:0000313" key="12">
    <source>
        <dbReference type="EMBL" id="CAG8433630.1"/>
    </source>
</evidence>
<keyword evidence="10" id="KW-0175">Coiled coil</keyword>
<evidence type="ECO:0000256" key="9">
    <source>
        <dbReference type="ARBA" id="ARBA00041273"/>
    </source>
</evidence>
<dbReference type="Proteomes" id="UP000789831">
    <property type="component" value="Unassembled WGS sequence"/>
</dbReference>
<dbReference type="PANTHER" id="PTHR45949">
    <property type="entry name" value="SORTING NEXIN-4"/>
    <property type="match status" value="1"/>
</dbReference>
<evidence type="ECO:0000256" key="6">
    <source>
        <dbReference type="ARBA" id="ARBA00023121"/>
    </source>
</evidence>
<dbReference type="SUPFAM" id="SSF103657">
    <property type="entry name" value="BAR/IMD domain-like"/>
    <property type="match status" value="1"/>
</dbReference>
<evidence type="ECO:0000256" key="2">
    <source>
        <dbReference type="ARBA" id="ARBA00004496"/>
    </source>
</evidence>
<comment type="similarity">
    <text evidence="3">Belongs to the sorting nexin family.</text>
</comment>
<dbReference type="EMBL" id="CAJVPL010000008">
    <property type="protein sequence ID" value="CAG8433630.1"/>
    <property type="molecule type" value="Genomic_DNA"/>
</dbReference>
<evidence type="ECO:0000256" key="3">
    <source>
        <dbReference type="ARBA" id="ARBA00010883"/>
    </source>
</evidence>
<keyword evidence="7" id="KW-0472">Membrane</keyword>
<evidence type="ECO:0000256" key="8">
    <source>
        <dbReference type="ARBA" id="ARBA00040748"/>
    </source>
</evidence>
<protein>
    <recommendedName>
        <fullName evidence="8">Sorting nexin-4</fullName>
    </recommendedName>
    <alternativeName>
        <fullName evidence="9">Autophagy-related protein 24</fullName>
    </alternativeName>
</protein>
<keyword evidence="13" id="KW-1185">Reference proteome</keyword>
<keyword evidence="6" id="KW-0446">Lipid-binding</keyword>
<dbReference type="InterPro" id="IPR036871">
    <property type="entry name" value="PX_dom_sf"/>
</dbReference>
<evidence type="ECO:0000256" key="1">
    <source>
        <dbReference type="ARBA" id="ARBA00004184"/>
    </source>
</evidence>
<dbReference type="GO" id="GO:0015031">
    <property type="term" value="P:protein transport"/>
    <property type="evidence" value="ECO:0007669"/>
    <property type="project" value="TreeGrafter"/>
</dbReference>
<comment type="subcellular location">
    <subcellularLocation>
        <location evidence="2">Cytoplasm</location>
    </subcellularLocation>
    <subcellularLocation>
        <location evidence="1">Endomembrane system</location>
        <topology evidence="1">Peripheral membrane protein</topology>
    </subcellularLocation>
</comment>
<dbReference type="SMART" id="SM00312">
    <property type="entry name" value="PX"/>
    <property type="match status" value="1"/>
</dbReference>
<dbReference type="InterPro" id="IPR027267">
    <property type="entry name" value="AH/BAR_dom_sf"/>
</dbReference>
<dbReference type="PROSITE" id="PS50195">
    <property type="entry name" value="PX"/>
    <property type="match status" value="1"/>
</dbReference>
<name>A0A9N8V1S2_9GLOM</name>
<dbReference type="GO" id="GO:0032456">
    <property type="term" value="P:endocytic recycling"/>
    <property type="evidence" value="ECO:0007669"/>
    <property type="project" value="TreeGrafter"/>
</dbReference>
<dbReference type="Gene3D" id="3.30.1520.10">
    <property type="entry name" value="Phox-like domain"/>
    <property type="match status" value="1"/>
</dbReference>
<keyword evidence="5" id="KW-0963">Cytoplasm</keyword>
<keyword evidence="4" id="KW-0813">Transport</keyword>
<feature type="domain" description="PX" evidence="11">
    <location>
        <begin position="97"/>
        <end position="219"/>
    </location>
</feature>
<dbReference type="GO" id="GO:0061709">
    <property type="term" value="P:reticulophagy"/>
    <property type="evidence" value="ECO:0007669"/>
    <property type="project" value="TreeGrafter"/>
</dbReference>
<proteinExistence type="inferred from homology"/>
<dbReference type="AlphaFoldDB" id="A0A9N8V1S2"/>
<dbReference type="SUPFAM" id="SSF64268">
    <property type="entry name" value="PX domain"/>
    <property type="match status" value="1"/>
</dbReference>
<organism evidence="12 13">
    <name type="scientific">Ambispora gerdemannii</name>
    <dbReference type="NCBI Taxonomy" id="144530"/>
    <lineage>
        <taxon>Eukaryota</taxon>
        <taxon>Fungi</taxon>
        <taxon>Fungi incertae sedis</taxon>
        <taxon>Mucoromycota</taxon>
        <taxon>Glomeromycotina</taxon>
        <taxon>Glomeromycetes</taxon>
        <taxon>Archaeosporales</taxon>
        <taxon>Ambisporaceae</taxon>
        <taxon>Ambispora</taxon>
    </lineage>
</organism>
<evidence type="ECO:0000259" key="11">
    <source>
        <dbReference type="PROSITE" id="PS50195"/>
    </source>
</evidence>
<evidence type="ECO:0000256" key="4">
    <source>
        <dbReference type="ARBA" id="ARBA00022448"/>
    </source>
</evidence>
<dbReference type="GO" id="GO:0000407">
    <property type="term" value="C:phagophore assembly site"/>
    <property type="evidence" value="ECO:0007669"/>
    <property type="project" value="TreeGrafter"/>
</dbReference>
<accession>A0A9N8V1S2</accession>
<evidence type="ECO:0000256" key="5">
    <source>
        <dbReference type="ARBA" id="ARBA00022490"/>
    </source>
</evidence>
<dbReference type="Gene3D" id="1.20.1270.60">
    <property type="entry name" value="Arfaptin homology (AH) domain/BAR domain"/>
    <property type="match status" value="1"/>
</dbReference>
<dbReference type="GO" id="GO:0034727">
    <property type="term" value="P:piecemeal microautophagy of the nucleus"/>
    <property type="evidence" value="ECO:0007669"/>
    <property type="project" value="TreeGrafter"/>
</dbReference>
<dbReference type="InterPro" id="IPR001683">
    <property type="entry name" value="PX_dom"/>
</dbReference>
<gene>
    <name evidence="12" type="ORF">AGERDE_LOCUS189</name>
</gene>
<reference evidence="12" key="1">
    <citation type="submission" date="2021-06" db="EMBL/GenBank/DDBJ databases">
        <authorList>
            <person name="Kallberg Y."/>
            <person name="Tangrot J."/>
            <person name="Rosling A."/>
        </authorList>
    </citation>
    <scope>NUCLEOTIDE SEQUENCE</scope>
    <source>
        <strain evidence="12">MT106</strain>
    </source>
</reference>
<dbReference type="Pfam" id="PF00787">
    <property type="entry name" value="PX"/>
    <property type="match status" value="1"/>
</dbReference>
<sequence length="444" mass="50867">MDSGEEIKPYTIISDFDEEEYSSVSWVTSATDLKPEDITDDVDSEEIVSSSVFNDLSESMFSTVPAPFPPPKINEQDTQEHSTHQYTPSVEIPAAYPMVITVTDAKKELDGTKDAFISYLITTKTTLETFTASTVGVRRRFQDFVLLHNALTRDFAACVVPPLPDKHRLEYITGDRFGPEFVEKRRASLQRMLERLARHPSLQKSEYFRIFLESREWNNESLNRQKKGDGVLENLDLEADYIEFGSSIAGLGQLETGIQEPLERFGKTIAEFSDAWKKMTEREEQEYMTQIRDFLNYCHCVKVGENVLKLRDQKQVDFEALSDYLQSATIEHENLLSTGKSSTGFSAYVREKVDNIKGVDHEQVKKERLAKLETKITELKEEVESSNDISNAFSNEVGKEYEVFQIAKNAELKECLLAYTDSHVEFYKQGINLWEEIIPMLEKV</sequence>
<dbReference type="CDD" id="cd06863">
    <property type="entry name" value="PX_Atg24p"/>
    <property type="match status" value="1"/>
</dbReference>
<dbReference type="OrthoDB" id="205639at2759"/>
<dbReference type="GO" id="GO:0005769">
    <property type="term" value="C:early endosome"/>
    <property type="evidence" value="ECO:0007669"/>
    <property type="project" value="TreeGrafter"/>
</dbReference>
<feature type="coiled-coil region" evidence="10">
    <location>
        <begin position="362"/>
        <end position="389"/>
    </location>
</feature>
<evidence type="ECO:0000313" key="13">
    <source>
        <dbReference type="Proteomes" id="UP000789831"/>
    </source>
</evidence>
<dbReference type="PANTHER" id="PTHR45949:SF2">
    <property type="entry name" value="SORTING NEXIN-4"/>
    <property type="match status" value="1"/>
</dbReference>